<protein>
    <submittedName>
        <fullName evidence="1">Uncharacterized protein</fullName>
    </submittedName>
</protein>
<dbReference type="Proteomes" id="UP000488295">
    <property type="component" value="Unassembled WGS sequence"/>
</dbReference>
<proteinExistence type="predicted"/>
<sequence>MKDINEILDNIDKSEIWFKSYVRETDNNIIIKLVRCLPSNKSTNELIKIYKNFDTKIADKLLDLIFFNSGLLTQKLKEEIFKRKLNI</sequence>
<comment type="caution">
    <text evidence="1">The sequence shown here is derived from an EMBL/GenBank/DDBJ whole genome shotgun (WGS) entry which is preliminary data.</text>
</comment>
<name>A0A9X4X9H9_LACJH</name>
<accession>A0A9X4X9H9</accession>
<gene>
    <name evidence="1" type="ORF">GJU95_07310</name>
</gene>
<dbReference type="RefSeq" id="WP_155692751.1">
    <property type="nucleotide sequence ID" value="NZ_WKKC01000021.1"/>
</dbReference>
<evidence type="ECO:0000313" key="1">
    <source>
        <dbReference type="EMBL" id="MTE03574.1"/>
    </source>
</evidence>
<dbReference type="AlphaFoldDB" id="A0A9X4X9H9"/>
<organism evidence="1 2">
    <name type="scientific">Lactobacillus johnsonii</name>
    <dbReference type="NCBI Taxonomy" id="33959"/>
    <lineage>
        <taxon>Bacteria</taxon>
        <taxon>Bacillati</taxon>
        <taxon>Bacillota</taxon>
        <taxon>Bacilli</taxon>
        <taxon>Lactobacillales</taxon>
        <taxon>Lactobacillaceae</taxon>
        <taxon>Lactobacillus</taxon>
    </lineage>
</organism>
<evidence type="ECO:0000313" key="2">
    <source>
        <dbReference type="Proteomes" id="UP000488295"/>
    </source>
</evidence>
<reference evidence="1 2" key="1">
    <citation type="submission" date="2019-11" db="EMBL/GenBank/DDBJ databases">
        <title>Gastrointestinal microbiota of Peromyscus leucopus.</title>
        <authorList>
            <person name="Milovic A."/>
            <person name="Bassam K."/>
            <person name="Barbour A.G."/>
        </authorList>
    </citation>
    <scope>NUCLEOTIDE SEQUENCE [LARGE SCALE GENOMIC DNA]</scope>
    <source>
        <strain evidence="1 2">LL8</strain>
    </source>
</reference>
<dbReference type="EMBL" id="WKKC01000021">
    <property type="protein sequence ID" value="MTE03574.1"/>
    <property type="molecule type" value="Genomic_DNA"/>
</dbReference>